<dbReference type="InterPro" id="IPR020449">
    <property type="entry name" value="Tscrpt_reg_AraC-type_HTH"/>
</dbReference>
<dbReference type="PRINTS" id="PR00032">
    <property type="entry name" value="HTHARAC"/>
</dbReference>
<dbReference type="Gene3D" id="1.10.10.60">
    <property type="entry name" value="Homeodomain-like"/>
    <property type="match status" value="1"/>
</dbReference>
<reference evidence="6" key="1">
    <citation type="journal article" date="2019" name="Int. J. Syst. Evol. Microbiol.">
        <title>The Global Catalogue of Microorganisms (GCM) 10K type strain sequencing project: providing services to taxonomists for standard genome sequencing and annotation.</title>
        <authorList>
            <consortium name="The Broad Institute Genomics Platform"/>
            <consortium name="The Broad Institute Genome Sequencing Center for Infectious Disease"/>
            <person name="Wu L."/>
            <person name="Ma J."/>
        </authorList>
    </citation>
    <scope>NUCLEOTIDE SEQUENCE [LARGE SCALE GENOMIC DNA]</scope>
    <source>
        <strain evidence="6">CCUG 54356</strain>
    </source>
</reference>
<evidence type="ECO:0000256" key="3">
    <source>
        <dbReference type="ARBA" id="ARBA00023163"/>
    </source>
</evidence>
<evidence type="ECO:0000256" key="1">
    <source>
        <dbReference type="ARBA" id="ARBA00023015"/>
    </source>
</evidence>
<dbReference type="SMART" id="SM00342">
    <property type="entry name" value="HTH_ARAC"/>
    <property type="match status" value="1"/>
</dbReference>
<dbReference type="EMBL" id="JBHTLR010000017">
    <property type="protein sequence ID" value="MFD1217622.1"/>
    <property type="molecule type" value="Genomic_DNA"/>
</dbReference>
<evidence type="ECO:0000313" key="5">
    <source>
        <dbReference type="EMBL" id="MFD1217622.1"/>
    </source>
</evidence>
<dbReference type="InterPro" id="IPR009057">
    <property type="entry name" value="Homeodomain-like_sf"/>
</dbReference>
<evidence type="ECO:0000313" key="6">
    <source>
        <dbReference type="Proteomes" id="UP001597264"/>
    </source>
</evidence>
<proteinExistence type="predicted"/>
<evidence type="ECO:0000256" key="2">
    <source>
        <dbReference type="ARBA" id="ARBA00023125"/>
    </source>
</evidence>
<organism evidence="5 6">
    <name type="scientific">Microbulbifer celer</name>
    <dbReference type="NCBI Taxonomy" id="435905"/>
    <lineage>
        <taxon>Bacteria</taxon>
        <taxon>Pseudomonadati</taxon>
        <taxon>Pseudomonadota</taxon>
        <taxon>Gammaproteobacteria</taxon>
        <taxon>Cellvibrionales</taxon>
        <taxon>Microbulbiferaceae</taxon>
        <taxon>Microbulbifer</taxon>
    </lineage>
</organism>
<accession>A0ABW3UBN7</accession>
<gene>
    <name evidence="5" type="ORF">ACFQ2X_13485</name>
</gene>
<dbReference type="PANTHER" id="PTHR47894:SF1">
    <property type="entry name" value="HTH-TYPE TRANSCRIPTIONAL REGULATOR VQSM"/>
    <property type="match status" value="1"/>
</dbReference>
<evidence type="ECO:0000259" key="4">
    <source>
        <dbReference type="PROSITE" id="PS01124"/>
    </source>
</evidence>
<dbReference type="InterPro" id="IPR018060">
    <property type="entry name" value="HTH_AraC"/>
</dbReference>
<protein>
    <submittedName>
        <fullName evidence="5">AraC family transcriptional regulator ligand-binding domain-containing protein</fullName>
    </submittedName>
</protein>
<feature type="domain" description="HTH araC/xylS-type" evidence="4">
    <location>
        <begin position="237"/>
        <end position="335"/>
    </location>
</feature>
<keyword evidence="1" id="KW-0805">Transcription regulation</keyword>
<dbReference type="Pfam" id="PF12625">
    <property type="entry name" value="Arabinose_bd"/>
    <property type="match status" value="1"/>
</dbReference>
<dbReference type="InterPro" id="IPR032687">
    <property type="entry name" value="AraC-type_N"/>
</dbReference>
<dbReference type="RefSeq" id="WP_230435978.1">
    <property type="nucleotide sequence ID" value="NZ_CP087715.1"/>
</dbReference>
<dbReference type="SUPFAM" id="SSF46689">
    <property type="entry name" value="Homeodomain-like"/>
    <property type="match status" value="1"/>
</dbReference>
<dbReference type="Pfam" id="PF12833">
    <property type="entry name" value="HTH_18"/>
    <property type="match status" value="1"/>
</dbReference>
<keyword evidence="2" id="KW-0238">DNA-binding</keyword>
<keyword evidence="3" id="KW-0804">Transcription</keyword>
<keyword evidence="6" id="KW-1185">Reference proteome</keyword>
<name>A0ABW3UBN7_9GAMM</name>
<dbReference type="PROSITE" id="PS01124">
    <property type="entry name" value="HTH_ARAC_FAMILY_2"/>
    <property type="match status" value="1"/>
</dbReference>
<comment type="caution">
    <text evidence="5">The sequence shown here is derived from an EMBL/GenBank/DDBJ whole genome shotgun (WGS) entry which is preliminary data.</text>
</comment>
<sequence length="341" mass="38497">MSESATIPATIPASFIAVLQRYVELRGIRAPAYGEKLAQYRARSKMENREFDALLHDLYALDPEPAFGIKIGKLVEPKDFGLVGYLLTACSTLGQALTRYGHYQTLILSTLSTWVEVGDDVISHRWNLHDVETPISCEFGVSIFITLVQSLIGKPVPPIHVGLPFATPEQPQIYRDLLQCPVTFNSECLMVDVPAKIMWMTITSRDPYMRKIFDRQAQAMLKSEGENRSDSFEEFFEALQQQVLMAMKDGDTSARSVSRQMGISLRSFYRLLANEGYSYRSIVAGLRQRLAKKYLQDPSLSYADVAMLLGYSEQSAFTRAFRDWMGITPGDYRKQKGIVLS</sequence>
<dbReference type="PANTHER" id="PTHR47894">
    <property type="entry name" value="HTH-TYPE TRANSCRIPTIONAL REGULATOR GADX"/>
    <property type="match status" value="1"/>
</dbReference>
<dbReference type="Proteomes" id="UP001597264">
    <property type="component" value="Unassembled WGS sequence"/>
</dbReference>